<dbReference type="STRING" id="133383.A0A1R0GT83"/>
<accession>A0A1R0GT83</accession>
<keyword evidence="1" id="KW-0175">Coiled coil</keyword>
<keyword evidence="4" id="KW-1185">Reference proteome</keyword>
<dbReference type="AlphaFoldDB" id="A0A1R0GT83"/>
<feature type="compositionally biased region" description="Polar residues" evidence="2">
    <location>
        <begin position="38"/>
        <end position="53"/>
    </location>
</feature>
<evidence type="ECO:0000256" key="1">
    <source>
        <dbReference type="SAM" id="Coils"/>
    </source>
</evidence>
<feature type="compositionally biased region" description="Polar residues" evidence="2">
    <location>
        <begin position="85"/>
        <end position="95"/>
    </location>
</feature>
<dbReference type="EMBL" id="LSSL01003769">
    <property type="protein sequence ID" value="OLY80107.1"/>
    <property type="molecule type" value="Genomic_DNA"/>
</dbReference>
<feature type="region of interest" description="Disordered" evidence="2">
    <location>
        <begin position="542"/>
        <end position="580"/>
    </location>
</feature>
<dbReference type="Proteomes" id="UP000187455">
    <property type="component" value="Unassembled WGS sequence"/>
</dbReference>
<feature type="compositionally biased region" description="Polar residues" evidence="2">
    <location>
        <begin position="254"/>
        <end position="264"/>
    </location>
</feature>
<comment type="caution">
    <text evidence="3">The sequence shown here is derived from an EMBL/GenBank/DDBJ whole genome shotgun (WGS) entry which is preliminary data.</text>
</comment>
<reference evidence="3 4" key="1">
    <citation type="journal article" date="2016" name="Mol. Biol. Evol.">
        <title>Genome-Wide Survey of Gut Fungi (Harpellales) Reveals the First Horizontally Transferred Ubiquitin Gene from a Mosquito Host.</title>
        <authorList>
            <person name="Wang Y."/>
            <person name="White M.M."/>
            <person name="Kvist S."/>
            <person name="Moncalvo J.M."/>
        </authorList>
    </citation>
    <scope>NUCLEOTIDE SEQUENCE [LARGE SCALE GENOMIC DNA]</scope>
    <source>
        <strain evidence="3 4">ALG-7-W6</strain>
    </source>
</reference>
<feature type="compositionally biased region" description="Polar residues" evidence="2">
    <location>
        <begin position="555"/>
        <end position="580"/>
    </location>
</feature>
<feature type="compositionally biased region" description="Basic and acidic residues" evidence="2">
    <location>
        <begin position="240"/>
        <end position="253"/>
    </location>
</feature>
<name>A0A1R0GT83_9FUNG</name>
<proteinExistence type="predicted"/>
<organism evidence="3 4">
    <name type="scientific">Smittium mucronatum</name>
    <dbReference type="NCBI Taxonomy" id="133383"/>
    <lineage>
        <taxon>Eukaryota</taxon>
        <taxon>Fungi</taxon>
        <taxon>Fungi incertae sedis</taxon>
        <taxon>Zoopagomycota</taxon>
        <taxon>Kickxellomycotina</taxon>
        <taxon>Harpellomycetes</taxon>
        <taxon>Harpellales</taxon>
        <taxon>Legeriomycetaceae</taxon>
        <taxon>Smittium</taxon>
    </lineage>
</organism>
<sequence length="646" mass="72378">MSFFGKADNSPSWGGIFKQALSQVESKLDKVLEFHPDNNPQQGKKPQADNPNGRQRMAKGASTNPKNPNSVQSSSKRNLSESKNVKNLNAPVSKSTDSKKDSPGVKNLAPNLLSDPIYSKSSSDLSIKGSESTNVVTMNTDSENRSFSTQIIDSVKPNHTNVSNPTAEGTITNIDSMVSSAGEIVPLESLNSDSSSKLPSPNEAPSEVSDLFAAFGLEDSKNQIKNNDLGSDTQLNTTIDKIKDSSEPTEKIHSTSPISKSLSLNPDLLDKNTKKKPTNLDTLHKKYKVIERELYMSKETISSIKTSLETSEMENVKLNNEITRLKRGLISKSEELKGEKASNSELESQIEKLKEEIEQAQQKELRKQMRKLESEKSNMSSIVMQNTAPLLKKIEVLQSQLNKKSEDIQRMEKNSRDLNLEHDSKINSLSRKCSLLERKVEEYELAIKNLEEESESGKINQDANYGILSKNLELLEKENGLLMERIQSLEGENKEFQLKIEDFSNKEVQSQPLQPVNVNVESRNVLKNNEIFEEISDLKDFSEKQDQKSKHSRLDSISSSTSNASQVKSNIQQTISIPDNNEAQTKSQLMSQINILKNQLQSAFAQKSNLEMELEIKRTEIENLSQLREKNIDLEKSISDMENRPS</sequence>
<evidence type="ECO:0000256" key="2">
    <source>
        <dbReference type="SAM" id="MobiDB-lite"/>
    </source>
</evidence>
<feature type="coiled-coil region" evidence="1">
    <location>
        <begin position="586"/>
        <end position="644"/>
    </location>
</feature>
<protein>
    <submittedName>
        <fullName evidence="3">Uncharacterized protein</fullName>
    </submittedName>
</protein>
<feature type="compositionally biased region" description="Basic and acidic residues" evidence="2">
    <location>
        <begin position="542"/>
        <end position="554"/>
    </location>
</feature>
<feature type="compositionally biased region" description="Polar residues" evidence="2">
    <location>
        <begin position="61"/>
        <end position="77"/>
    </location>
</feature>
<dbReference type="OrthoDB" id="74178at2759"/>
<evidence type="ECO:0000313" key="4">
    <source>
        <dbReference type="Proteomes" id="UP000187455"/>
    </source>
</evidence>
<feature type="region of interest" description="Disordered" evidence="2">
    <location>
        <begin position="28"/>
        <end position="131"/>
    </location>
</feature>
<evidence type="ECO:0000313" key="3">
    <source>
        <dbReference type="EMBL" id="OLY80107.1"/>
    </source>
</evidence>
<feature type="compositionally biased region" description="Low complexity" evidence="2">
    <location>
        <begin position="113"/>
        <end position="131"/>
    </location>
</feature>
<feature type="compositionally biased region" description="Polar residues" evidence="2">
    <location>
        <begin position="223"/>
        <end position="239"/>
    </location>
</feature>
<gene>
    <name evidence="3" type="ORF">AYI68_g5803</name>
</gene>
<feature type="coiled-coil region" evidence="1">
    <location>
        <begin position="308"/>
        <end position="506"/>
    </location>
</feature>
<feature type="region of interest" description="Disordered" evidence="2">
    <location>
        <begin position="222"/>
        <end position="278"/>
    </location>
</feature>